<reference evidence="2" key="1">
    <citation type="submission" date="2022-11" db="UniProtKB">
        <authorList>
            <consortium name="WormBaseParasite"/>
        </authorList>
    </citation>
    <scope>IDENTIFICATION</scope>
</reference>
<evidence type="ECO:0000313" key="1">
    <source>
        <dbReference type="Proteomes" id="UP000887565"/>
    </source>
</evidence>
<keyword evidence="1" id="KW-1185">Reference proteome</keyword>
<name>A0A915K790_ROMCU</name>
<dbReference type="AlphaFoldDB" id="A0A915K790"/>
<protein>
    <submittedName>
        <fullName evidence="2">Uncharacterized protein</fullName>
    </submittedName>
</protein>
<dbReference type="Proteomes" id="UP000887565">
    <property type="component" value="Unplaced"/>
</dbReference>
<proteinExistence type="predicted"/>
<evidence type="ECO:0000313" key="2">
    <source>
        <dbReference type="WBParaSite" id="nRc.2.0.1.t34571-RA"/>
    </source>
</evidence>
<dbReference type="WBParaSite" id="nRc.2.0.1.t34571-RA">
    <property type="protein sequence ID" value="nRc.2.0.1.t34571-RA"/>
    <property type="gene ID" value="nRc.2.0.1.g34571"/>
</dbReference>
<accession>A0A915K790</accession>
<organism evidence="1 2">
    <name type="scientific">Romanomermis culicivorax</name>
    <name type="common">Nematode worm</name>
    <dbReference type="NCBI Taxonomy" id="13658"/>
    <lineage>
        <taxon>Eukaryota</taxon>
        <taxon>Metazoa</taxon>
        <taxon>Ecdysozoa</taxon>
        <taxon>Nematoda</taxon>
        <taxon>Enoplea</taxon>
        <taxon>Dorylaimia</taxon>
        <taxon>Mermithida</taxon>
        <taxon>Mermithoidea</taxon>
        <taxon>Mermithidae</taxon>
        <taxon>Romanomermis</taxon>
    </lineage>
</organism>
<sequence>MNCHYRNRYRIKDELLLKTDNLIKDLGVIMVGEIKSSWLTKTLHAKLALTANNPAVLSNWPQYAGALKIVINF</sequence>